<proteinExistence type="inferred from homology"/>
<dbReference type="AlphaFoldDB" id="A0A0R1S900"/>
<dbReference type="InterPro" id="IPR034714">
    <property type="entry name" value="TagA_TarA"/>
</dbReference>
<evidence type="ECO:0000313" key="6">
    <source>
        <dbReference type="EMBL" id="KRL62680.1"/>
    </source>
</evidence>
<dbReference type="eggNOG" id="COG1922">
    <property type="taxonomic scope" value="Bacteria"/>
</dbReference>
<dbReference type="PATRIC" id="fig|1122152.4.peg.1337"/>
<dbReference type="Proteomes" id="UP000051931">
    <property type="component" value="Unassembled WGS sequence"/>
</dbReference>
<accession>A0A0R1S900</accession>
<dbReference type="PANTHER" id="PTHR34136">
    <property type="match status" value="1"/>
</dbReference>
<evidence type="ECO:0000256" key="2">
    <source>
        <dbReference type="ARBA" id="ARBA00022679"/>
    </source>
</evidence>
<dbReference type="GO" id="GO:0047244">
    <property type="term" value="F:N-acetylglucosaminyldiphosphoundecaprenol N-acetyl-beta-D-mannosaminyltransferase activity"/>
    <property type="evidence" value="ECO:0007669"/>
    <property type="project" value="UniProtKB-UniRule"/>
</dbReference>
<keyword evidence="1 5" id="KW-0328">Glycosyltransferase</keyword>
<dbReference type="InterPro" id="IPR004629">
    <property type="entry name" value="WecG_TagA_CpsF"/>
</dbReference>
<dbReference type="GO" id="GO:0019350">
    <property type="term" value="P:teichoic acid biosynthetic process"/>
    <property type="evidence" value="ECO:0007669"/>
    <property type="project" value="UniProtKB-UniRule"/>
</dbReference>
<keyword evidence="7" id="KW-1185">Reference proteome</keyword>
<gene>
    <name evidence="6" type="ORF">FC23_GL001302</name>
</gene>
<dbReference type="PANTHER" id="PTHR34136:SF1">
    <property type="entry name" value="UDP-N-ACETYL-D-MANNOSAMINURONIC ACID TRANSFERASE"/>
    <property type="match status" value="1"/>
</dbReference>
<comment type="function">
    <text evidence="5">Catalyzes the conversion of GlcNAc-PP-undecaprenol into ManNAc-GlcNAc-PP-undecaprenol, the first committed lipid intermediate in the de novo synthesis of teichoic acid.</text>
</comment>
<name>A0A0R1S900_9LACO</name>
<comment type="pathway">
    <text evidence="5">Cell wall biogenesis; teichoic acid biosynthesis.</text>
</comment>
<comment type="similarity">
    <text evidence="5">Belongs to the glycosyltransferase 26 family. TagA/TarA subfamily.</text>
</comment>
<dbReference type="RefSeq" id="WP_155825152.1">
    <property type="nucleotide sequence ID" value="NZ_AUEI01000009.1"/>
</dbReference>
<comment type="caution">
    <text evidence="6">The sequence shown here is derived from an EMBL/GenBank/DDBJ whole genome shotgun (WGS) entry which is preliminary data.</text>
</comment>
<dbReference type="HAMAP" id="MF_02070">
    <property type="entry name" value="TagA_TarA"/>
    <property type="match status" value="1"/>
</dbReference>
<dbReference type="OrthoDB" id="9771846at2"/>
<dbReference type="EC" id="2.4.1.187" evidence="5"/>
<dbReference type="GO" id="GO:0071555">
    <property type="term" value="P:cell wall organization"/>
    <property type="evidence" value="ECO:0007669"/>
    <property type="project" value="UniProtKB-KW"/>
</dbReference>
<dbReference type="CDD" id="cd06533">
    <property type="entry name" value="Glyco_transf_WecG_TagA"/>
    <property type="match status" value="1"/>
</dbReference>
<dbReference type="STRING" id="1122152.GCA_000425905_01166"/>
<keyword evidence="2 5" id="KW-0808">Transferase</keyword>
<reference evidence="6 7" key="1">
    <citation type="journal article" date="2015" name="Genome Announc.">
        <title>Expanding the biotechnology potential of lactobacilli through comparative genomics of 213 strains and associated genera.</title>
        <authorList>
            <person name="Sun Z."/>
            <person name="Harris H.M."/>
            <person name="McCann A."/>
            <person name="Guo C."/>
            <person name="Argimon S."/>
            <person name="Zhang W."/>
            <person name="Yang X."/>
            <person name="Jeffery I.B."/>
            <person name="Cooney J.C."/>
            <person name="Kagawa T.F."/>
            <person name="Liu W."/>
            <person name="Song Y."/>
            <person name="Salvetti E."/>
            <person name="Wrobel A."/>
            <person name="Rasinkangas P."/>
            <person name="Parkhill J."/>
            <person name="Rea M.C."/>
            <person name="O'Sullivan O."/>
            <person name="Ritari J."/>
            <person name="Douillard F.P."/>
            <person name="Paul Ross R."/>
            <person name="Yang R."/>
            <person name="Briner A.E."/>
            <person name="Felis G.E."/>
            <person name="de Vos W.M."/>
            <person name="Barrangou R."/>
            <person name="Klaenhammer T.R."/>
            <person name="Caufield P.W."/>
            <person name="Cui Y."/>
            <person name="Zhang H."/>
            <person name="O'Toole P.W."/>
        </authorList>
    </citation>
    <scope>NUCLEOTIDE SEQUENCE [LARGE SCALE GENOMIC DNA]</scope>
    <source>
        <strain evidence="6 7">DSM 15354</strain>
    </source>
</reference>
<dbReference type="Pfam" id="PF03808">
    <property type="entry name" value="Glyco_tran_WecG"/>
    <property type="match status" value="1"/>
</dbReference>
<protein>
    <recommendedName>
        <fullName evidence="5">N-acetylglucosaminyldiphosphoundecaprenol N-acetyl-beta-D-mannosaminyltransferase</fullName>
        <ecNumber evidence="5">2.4.1.187</ecNumber>
    </recommendedName>
    <alternativeName>
        <fullName evidence="5">N-acetylmannosaminyltransferase</fullName>
    </alternativeName>
    <alternativeName>
        <fullName evidence="5">UDP-N-acetylmannosamine transferase</fullName>
    </alternativeName>
    <alternativeName>
        <fullName evidence="5">UDP-N-acetylmannosamine:N-acetylglucosaminyl pyrophosphorylundecaprenol N-acetylmannosaminyltransferase</fullName>
    </alternativeName>
</protein>
<dbReference type="NCBIfam" id="TIGR00696">
    <property type="entry name" value="wecG_tagA_cpsF"/>
    <property type="match status" value="1"/>
</dbReference>
<keyword evidence="3 5" id="KW-0777">Teichoic acid biosynthesis</keyword>
<evidence type="ECO:0000256" key="5">
    <source>
        <dbReference type="HAMAP-Rule" id="MF_02070"/>
    </source>
</evidence>
<sequence length="247" mass="28244">MTTRKIDILGVKFDNYDFDTFYNNLLTRLDAGSSTMVVTANPEIVMAANENPLFMKLINETADFVSPDGIGVVKAAKILNTPLKERVTGYDLFCNLLKAANQRASKVYFVGAKEEVIQDLRKKVQAKYPQIQIVGCENGYFKEDLEIVARRIKKVEPDMVFSALGYPRQEQLLAILRKQDLPAIMMGVGGSFDVFSGHTKRAPKFYQNAHLEWLYRLLKEPSRLGRMLVLPRFVGEVYREKRGRRRK</sequence>
<dbReference type="UniPathway" id="UPA00632"/>
<organism evidence="6 7">
    <name type="scientific">Lactobacillus psittaci DSM 15354</name>
    <dbReference type="NCBI Taxonomy" id="1122152"/>
    <lineage>
        <taxon>Bacteria</taxon>
        <taxon>Bacillati</taxon>
        <taxon>Bacillota</taxon>
        <taxon>Bacilli</taxon>
        <taxon>Lactobacillales</taxon>
        <taxon>Lactobacillaceae</taxon>
        <taxon>Lactobacillus</taxon>
    </lineage>
</organism>
<dbReference type="EMBL" id="AZFB01000008">
    <property type="protein sequence ID" value="KRL62680.1"/>
    <property type="molecule type" value="Genomic_DNA"/>
</dbReference>
<evidence type="ECO:0000256" key="4">
    <source>
        <dbReference type="ARBA" id="ARBA00023316"/>
    </source>
</evidence>
<evidence type="ECO:0000313" key="7">
    <source>
        <dbReference type="Proteomes" id="UP000051931"/>
    </source>
</evidence>
<evidence type="ECO:0000256" key="3">
    <source>
        <dbReference type="ARBA" id="ARBA00022944"/>
    </source>
</evidence>
<evidence type="ECO:0000256" key="1">
    <source>
        <dbReference type="ARBA" id="ARBA00022676"/>
    </source>
</evidence>
<comment type="catalytic activity">
    <reaction evidence="5">
        <text>UDP-N-acetyl-alpha-D-mannosamine + N-acetyl-alpha-D-glucosaminyl-di-trans,octa-cis-undecaprenyl diphosphate = N-acetyl-beta-D-mannosaminyl-(1-&gt;4)-N-acetyl-alpha-D-glucosaminyl di-trans,octa-cis-undecaprenyl diphosphate + UDP + H(+)</text>
        <dbReference type="Rhea" id="RHEA:16053"/>
        <dbReference type="ChEBI" id="CHEBI:15378"/>
        <dbReference type="ChEBI" id="CHEBI:58223"/>
        <dbReference type="ChEBI" id="CHEBI:62959"/>
        <dbReference type="ChEBI" id="CHEBI:68623"/>
        <dbReference type="ChEBI" id="CHEBI:132210"/>
        <dbReference type="EC" id="2.4.1.187"/>
    </reaction>
</comment>
<keyword evidence="4 5" id="KW-0961">Cell wall biogenesis/degradation</keyword>